<dbReference type="GO" id="GO:0016651">
    <property type="term" value="F:oxidoreductase activity, acting on NAD(P)H"/>
    <property type="evidence" value="ECO:0007669"/>
    <property type="project" value="TreeGrafter"/>
</dbReference>
<dbReference type="InterPro" id="IPR028202">
    <property type="entry name" value="Reductase_C"/>
</dbReference>
<dbReference type="PRINTS" id="PR00368">
    <property type="entry name" value="FADPNR"/>
</dbReference>
<reference evidence="7 8" key="1">
    <citation type="submission" date="2019-08" db="EMBL/GenBank/DDBJ databases">
        <authorList>
            <person name="Herpell B J."/>
        </authorList>
    </citation>
    <scope>NUCLEOTIDE SEQUENCE [LARGE SCALE GENOMIC DNA]</scope>
    <source>
        <strain evidence="8">Msb3</strain>
    </source>
</reference>
<dbReference type="EMBL" id="LR699553">
    <property type="protein sequence ID" value="VVD26684.1"/>
    <property type="molecule type" value="Genomic_DNA"/>
</dbReference>
<keyword evidence="2" id="KW-0285">Flavoprotein</keyword>
<dbReference type="Pfam" id="PF07992">
    <property type="entry name" value="Pyr_redox_2"/>
    <property type="match status" value="1"/>
</dbReference>
<gene>
    <name evidence="7" type="ORF">PDMSB3_0222</name>
</gene>
<feature type="domain" description="Reductase C-terminal" evidence="6">
    <location>
        <begin position="345"/>
        <end position="428"/>
    </location>
</feature>
<accession>A0A5Q4ZCE4</accession>
<sequence length="430" mass="45702">MSDASLGAPRDARIAIVGAGHAGGRVAQHLRALGHRGEIALIGDEAHAPYERPALSKELLLGEKTPADLTLAPAGFWEDNTQTSACATPTRRYRARARRVFADPLGEHRAIELDDANSTRVDFDTLVVATGGKARMPRIDGIDQPGVHSLRTIDDCLALREALAGARDIVIIGAGVIGMEVAAAAAKLGKHATVLETAARPMARILPPPVSDWLAGVHRAHGVTIETGVAVTHIERTAARRFAVHVDGVSGAHTCDLVLVAAGIECSVDFLEGTSIASVDGIVVDACCRSPVAPWCYAAGDIAVAYNGRFGRMLRQETWRNAENQARAVAGFICGRVEPFNETPWMWTDQFGFNIQVIGRPEANHRFVTRGDIGAGPATLVALDGDYVSGAVLIDCGRNRRALEALIEAKTPVDRARLADAAVPLKEVAR</sequence>
<keyword evidence="8" id="KW-1185">Reference proteome</keyword>
<dbReference type="Pfam" id="PF14759">
    <property type="entry name" value="Reductase_C"/>
    <property type="match status" value="1"/>
</dbReference>
<proteinExistence type="predicted"/>
<name>A0A5Q4ZCE4_9BURK</name>
<dbReference type="KEGG" id="pdio:PDMSB3_0222"/>
<evidence type="ECO:0000313" key="8">
    <source>
        <dbReference type="Proteomes" id="UP000325811"/>
    </source>
</evidence>
<dbReference type="RefSeq" id="WP_007179609.1">
    <property type="nucleotide sequence ID" value="NZ_LR699553.1"/>
</dbReference>
<keyword evidence="3" id="KW-0274">FAD</keyword>
<dbReference type="InterPro" id="IPR050446">
    <property type="entry name" value="FAD-oxidoreductase/Apoptosis"/>
</dbReference>
<protein>
    <submittedName>
        <fullName evidence="7">NAD(FAD)-dependent dehydrogenase</fullName>
    </submittedName>
</protein>
<keyword evidence="4" id="KW-0560">Oxidoreductase</keyword>
<evidence type="ECO:0000256" key="1">
    <source>
        <dbReference type="ARBA" id="ARBA00001974"/>
    </source>
</evidence>
<dbReference type="Proteomes" id="UP000325811">
    <property type="component" value="Chromosome I"/>
</dbReference>
<dbReference type="AlphaFoldDB" id="A0A5Q4ZCE4"/>
<evidence type="ECO:0000313" key="7">
    <source>
        <dbReference type="EMBL" id="VVD26684.1"/>
    </source>
</evidence>
<organism evidence="7 8">
    <name type="scientific">Paraburkholderia dioscoreae</name>
    <dbReference type="NCBI Taxonomy" id="2604047"/>
    <lineage>
        <taxon>Bacteria</taxon>
        <taxon>Pseudomonadati</taxon>
        <taxon>Pseudomonadota</taxon>
        <taxon>Betaproteobacteria</taxon>
        <taxon>Burkholderiales</taxon>
        <taxon>Burkholderiaceae</taxon>
        <taxon>Paraburkholderia</taxon>
    </lineage>
</organism>
<dbReference type="Gene3D" id="3.30.390.30">
    <property type="match status" value="1"/>
</dbReference>
<dbReference type="InterPro" id="IPR023753">
    <property type="entry name" value="FAD/NAD-binding_dom"/>
</dbReference>
<feature type="domain" description="FAD/NAD(P)-binding" evidence="5">
    <location>
        <begin position="13"/>
        <end position="326"/>
    </location>
</feature>
<dbReference type="SUPFAM" id="SSF55424">
    <property type="entry name" value="FAD/NAD-linked reductases, dimerisation (C-terminal) domain"/>
    <property type="match status" value="1"/>
</dbReference>
<evidence type="ECO:0000259" key="6">
    <source>
        <dbReference type="Pfam" id="PF14759"/>
    </source>
</evidence>
<dbReference type="InterPro" id="IPR036188">
    <property type="entry name" value="FAD/NAD-bd_sf"/>
</dbReference>
<evidence type="ECO:0000256" key="2">
    <source>
        <dbReference type="ARBA" id="ARBA00022630"/>
    </source>
</evidence>
<dbReference type="PRINTS" id="PR00411">
    <property type="entry name" value="PNDRDTASEI"/>
</dbReference>
<dbReference type="PANTHER" id="PTHR43557">
    <property type="entry name" value="APOPTOSIS-INDUCING FACTOR 1"/>
    <property type="match status" value="1"/>
</dbReference>
<dbReference type="PANTHER" id="PTHR43557:SF2">
    <property type="entry name" value="RIESKE DOMAIN-CONTAINING PROTEIN-RELATED"/>
    <property type="match status" value="1"/>
</dbReference>
<evidence type="ECO:0000256" key="3">
    <source>
        <dbReference type="ARBA" id="ARBA00022827"/>
    </source>
</evidence>
<evidence type="ECO:0000256" key="4">
    <source>
        <dbReference type="ARBA" id="ARBA00023002"/>
    </source>
</evidence>
<comment type="cofactor">
    <cofactor evidence="1">
        <name>FAD</name>
        <dbReference type="ChEBI" id="CHEBI:57692"/>
    </cofactor>
</comment>
<dbReference type="SUPFAM" id="SSF51905">
    <property type="entry name" value="FAD/NAD(P)-binding domain"/>
    <property type="match status" value="2"/>
</dbReference>
<dbReference type="GO" id="GO:0005737">
    <property type="term" value="C:cytoplasm"/>
    <property type="evidence" value="ECO:0007669"/>
    <property type="project" value="TreeGrafter"/>
</dbReference>
<dbReference type="Gene3D" id="3.50.50.60">
    <property type="entry name" value="FAD/NAD(P)-binding domain"/>
    <property type="match status" value="2"/>
</dbReference>
<dbReference type="InterPro" id="IPR016156">
    <property type="entry name" value="FAD/NAD-linked_Rdtase_dimer_sf"/>
</dbReference>
<evidence type="ECO:0000259" key="5">
    <source>
        <dbReference type="Pfam" id="PF07992"/>
    </source>
</evidence>